<evidence type="ECO:0000256" key="3">
    <source>
        <dbReference type="ARBA" id="ARBA00022840"/>
    </source>
</evidence>
<keyword evidence="7" id="KW-1185">Reference proteome</keyword>
<dbReference type="VEuPathDB" id="MicrosporidiaDB:NBO_27g0039"/>
<evidence type="ECO:0000256" key="4">
    <source>
        <dbReference type="ARBA" id="ARBA00023004"/>
    </source>
</evidence>
<dbReference type="GO" id="GO:0051536">
    <property type="term" value="F:iron-sulfur cluster binding"/>
    <property type="evidence" value="ECO:0007669"/>
    <property type="project" value="UniProtKB-KW"/>
</dbReference>
<dbReference type="Gene3D" id="3.40.50.300">
    <property type="entry name" value="P-loop containing nucleotide triphosphate hydrolases"/>
    <property type="match status" value="1"/>
</dbReference>
<protein>
    <submittedName>
        <fullName evidence="6">Cytosolic Fe-S cluster assembling factor NBP35</fullName>
    </submittedName>
</protein>
<dbReference type="STRING" id="578461.R0KW98"/>
<dbReference type="InterPro" id="IPR019591">
    <property type="entry name" value="Mrp/NBP35_ATP-bd"/>
</dbReference>
<dbReference type="EMBL" id="KB908935">
    <property type="protein sequence ID" value="EOB14482.1"/>
    <property type="molecule type" value="Genomic_DNA"/>
</dbReference>
<dbReference type="InterPro" id="IPR027417">
    <property type="entry name" value="P-loop_NTPase"/>
</dbReference>
<keyword evidence="2" id="KW-0547">Nucleotide-binding</keyword>
<feature type="non-terminal residue" evidence="6">
    <location>
        <position position="1"/>
    </location>
</feature>
<accession>R0KW98</accession>
<evidence type="ECO:0000256" key="1">
    <source>
        <dbReference type="ARBA" id="ARBA00022723"/>
    </source>
</evidence>
<organism evidence="6 7">
    <name type="scientific">Nosema bombycis (strain CQ1 / CVCC 102059)</name>
    <name type="common">Microsporidian parasite</name>
    <name type="synonym">Pebrine of silkworm</name>
    <dbReference type="NCBI Taxonomy" id="578461"/>
    <lineage>
        <taxon>Eukaryota</taxon>
        <taxon>Fungi</taxon>
        <taxon>Fungi incertae sedis</taxon>
        <taxon>Microsporidia</taxon>
        <taxon>Nosematidae</taxon>
        <taxon>Nosema</taxon>
    </lineage>
</organism>
<reference evidence="6 7" key="1">
    <citation type="journal article" date="2013" name="BMC Genomics">
        <title>Comparative genomics of parasitic silkworm microsporidia reveal an association between genome expansion and host adaptation.</title>
        <authorList>
            <person name="Pan G."/>
            <person name="Xu J."/>
            <person name="Li T."/>
            <person name="Xia Q."/>
            <person name="Liu S.L."/>
            <person name="Zhang G."/>
            <person name="Li S."/>
            <person name="Li C."/>
            <person name="Liu H."/>
            <person name="Yang L."/>
            <person name="Liu T."/>
            <person name="Zhang X."/>
            <person name="Wu Z."/>
            <person name="Fan W."/>
            <person name="Dang X."/>
            <person name="Xiang H."/>
            <person name="Tao M."/>
            <person name="Li Y."/>
            <person name="Hu J."/>
            <person name="Li Z."/>
            <person name="Lin L."/>
            <person name="Luo J."/>
            <person name="Geng L."/>
            <person name="Wang L."/>
            <person name="Long M."/>
            <person name="Wan Y."/>
            <person name="He N."/>
            <person name="Zhang Z."/>
            <person name="Lu C."/>
            <person name="Keeling P.J."/>
            <person name="Wang J."/>
            <person name="Xiang Z."/>
            <person name="Zhou Z."/>
        </authorList>
    </citation>
    <scope>NUCLEOTIDE SEQUENCE [LARGE SCALE GENOMIC DNA]</scope>
    <source>
        <strain evidence="7">CQ1 / CVCC 102059</strain>
    </source>
</reference>
<keyword evidence="1" id="KW-0479">Metal-binding</keyword>
<dbReference type="GO" id="GO:0005524">
    <property type="term" value="F:ATP binding"/>
    <property type="evidence" value="ECO:0007669"/>
    <property type="project" value="UniProtKB-KW"/>
</dbReference>
<name>R0KW98_NOSB1</name>
<evidence type="ECO:0000256" key="2">
    <source>
        <dbReference type="ARBA" id="ARBA00022741"/>
    </source>
</evidence>
<gene>
    <name evidence="6" type="primary">NBP35</name>
    <name evidence="6" type="ORF">NBO_27g0039</name>
</gene>
<dbReference type="OrthoDB" id="1741334at2759"/>
<evidence type="ECO:0000313" key="7">
    <source>
        <dbReference type="Proteomes" id="UP000016927"/>
    </source>
</evidence>
<keyword evidence="5" id="KW-0411">Iron-sulfur</keyword>
<keyword evidence="3" id="KW-0067">ATP-binding</keyword>
<dbReference type="InterPro" id="IPR033756">
    <property type="entry name" value="YlxH/NBP35"/>
</dbReference>
<dbReference type="GO" id="GO:0140663">
    <property type="term" value="F:ATP-dependent FeS chaperone activity"/>
    <property type="evidence" value="ECO:0007669"/>
    <property type="project" value="InterPro"/>
</dbReference>
<dbReference type="GO" id="GO:0005829">
    <property type="term" value="C:cytosol"/>
    <property type="evidence" value="ECO:0007669"/>
    <property type="project" value="TreeGrafter"/>
</dbReference>
<dbReference type="GO" id="GO:0016226">
    <property type="term" value="P:iron-sulfur cluster assembly"/>
    <property type="evidence" value="ECO:0007669"/>
    <property type="project" value="InterPro"/>
</dbReference>
<dbReference type="GO" id="GO:0046872">
    <property type="term" value="F:metal ion binding"/>
    <property type="evidence" value="ECO:0007669"/>
    <property type="project" value="UniProtKB-KW"/>
</dbReference>
<dbReference type="AlphaFoldDB" id="R0KW98"/>
<proteinExistence type="predicted"/>
<evidence type="ECO:0000313" key="6">
    <source>
        <dbReference type="EMBL" id="EOB14482.1"/>
    </source>
</evidence>
<dbReference type="PANTHER" id="PTHR23264">
    <property type="entry name" value="NUCLEOTIDE-BINDING PROTEIN NBP35 YEAST -RELATED"/>
    <property type="match status" value="1"/>
</dbReference>
<keyword evidence="4" id="KW-0408">Iron</keyword>
<evidence type="ECO:0000256" key="5">
    <source>
        <dbReference type="ARBA" id="ARBA00023014"/>
    </source>
</evidence>
<dbReference type="PANTHER" id="PTHR23264:SF34">
    <property type="entry name" value="CYTOSOLIC FE-S CLUSTER ASSEMBLY FACTOR NUBP1 HOMOLOG"/>
    <property type="match status" value="1"/>
</dbReference>
<feature type="non-terminal residue" evidence="6">
    <location>
        <position position="116"/>
    </location>
</feature>
<dbReference type="SUPFAM" id="SSF52540">
    <property type="entry name" value="P-loop containing nucleoside triphosphate hydrolases"/>
    <property type="match status" value="1"/>
</dbReference>
<dbReference type="Proteomes" id="UP000016927">
    <property type="component" value="Unassembled WGS sequence"/>
</dbReference>
<dbReference type="HOGENOM" id="CLU_118406_1_0_1"/>
<sequence length="116" mass="12457">INDNCPGSESKMAGKAEQCKGCPNANICSSEMIIDPSIELIQINLSHFDLILCVMSGKGGVGKSTITRNLAERFSKHKLETIIVDLDFSGPSIPKLTNTDGTAGIELNNQIEPIRV</sequence>
<dbReference type="Pfam" id="PF10609">
    <property type="entry name" value="ParA"/>
    <property type="match status" value="1"/>
</dbReference>